<dbReference type="AlphaFoldDB" id="A0A5C0SGP0"/>
<reference evidence="4 5" key="1">
    <citation type="submission" date="2019-07" db="EMBL/GenBank/DDBJ databases">
        <title>Complete genome of Crassaminicella thermophila SY095.</title>
        <authorList>
            <person name="Li X."/>
        </authorList>
    </citation>
    <scope>NUCLEOTIDE SEQUENCE [LARGE SCALE GENOMIC DNA]</scope>
    <source>
        <strain evidence="4 5">SY095</strain>
        <plasmid evidence="5">pct01</plasmid>
    </source>
</reference>
<organism evidence="4 5">
    <name type="scientific">Crassaminicella thermophila</name>
    <dbReference type="NCBI Taxonomy" id="2599308"/>
    <lineage>
        <taxon>Bacteria</taxon>
        <taxon>Bacillati</taxon>
        <taxon>Bacillota</taxon>
        <taxon>Clostridia</taxon>
        <taxon>Eubacteriales</taxon>
        <taxon>Clostridiaceae</taxon>
        <taxon>Crassaminicella</taxon>
    </lineage>
</organism>
<feature type="domain" description="N-acetylmuramoyl-L-alanine amidase" evidence="2">
    <location>
        <begin position="1"/>
        <end position="118"/>
    </location>
</feature>
<keyword evidence="4" id="KW-0614">Plasmid</keyword>
<dbReference type="Proteomes" id="UP000324646">
    <property type="component" value="Plasmid pCT01"/>
</dbReference>
<geneLocation type="plasmid" evidence="5">
    <name>pct01</name>
</geneLocation>
<dbReference type="SMART" id="SM00701">
    <property type="entry name" value="PGRP"/>
    <property type="match status" value="1"/>
</dbReference>
<evidence type="ECO:0000259" key="2">
    <source>
        <dbReference type="SMART" id="SM00644"/>
    </source>
</evidence>
<dbReference type="InterPro" id="IPR036505">
    <property type="entry name" value="Amidase/PGRP_sf"/>
</dbReference>
<evidence type="ECO:0000313" key="5">
    <source>
        <dbReference type="Proteomes" id="UP000324646"/>
    </source>
</evidence>
<dbReference type="InterPro" id="IPR002502">
    <property type="entry name" value="Amidase_domain"/>
</dbReference>
<evidence type="ECO:0000313" key="4">
    <source>
        <dbReference type="EMBL" id="QEK13735.1"/>
    </source>
</evidence>
<gene>
    <name evidence="4" type="ORF">FQB35_15530</name>
</gene>
<feature type="domain" description="Peptidoglycan recognition protein family" evidence="3">
    <location>
        <begin position="1"/>
        <end position="112"/>
    </location>
</feature>
<dbReference type="GO" id="GO:0008745">
    <property type="term" value="F:N-acetylmuramoyl-L-alanine amidase activity"/>
    <property type="evidence" value="ECO:0007669"/>
    <property type="project" value="InterPro"/>
</dbReference>
<evidence type="ECO:0000256" key="1">
    <source>
        <dbReference type="ARBA" id="ARBA00007553"/>
    </source>
</evidence>
<dbReference type="CDD" id="cd06583">
    <property type="entry name" value="PGRP"/>
    <property type="match status" value="1"/>
</dbReference>
<evidence type="ECO:0000259" key="3">
    <source>
        <dbReference type="SMART" id="SM00701"/>
    </source>
</evidence>
<keyword evidence="5" id="KW-1185">Reference proteome</keyword>
<dbReference type="InterPro" id="IPR006619">
    <property type="entry name" value="PGRP_domain_met/bac"/>
</dbReference>
<comment type="similarity">
    <text evidence="1">Belongs to the N-acetylmuramoyl-L-alanine amidase 2 family.</text>
</comment>
<sequence length="183" mass="21171">MNNPNKIILHHSATDGGTFESIRRYHIEHNGWRDIGYHYLITKDGVLHKGRDEKDTGAHTKGENTTSIGICLVGNFDRYEPNKKQLDTLYKLLEDIFDRYGKMPIYPHSKFAPKTCPGTQFPLDEVIARTFEEKDWRIEAGEKALKDLVEKGVINSPDYWKNKLTQPVEVWAVLNMINNITRK</sequence>
<dbReference type="Gene3D" id="3.40.80.10">
    <property type="entry name" value="Peptidoglycan recognition protein-like"/>
    <property type="match status" value="1"/>
</dbReference>
<accession>A0A5C0SGP0</accession>
<dbReference type="GO" id="GO:0009253">
    <property type="term" value="P:peptidoglycan catabolic process"/>
    <property type="evidence" value="ECO:0007669"/>
    <property type="project" value="InterPro"/>
</dbReference>
<dbReference type="GO" id="GO:0008270">
    <property type="term" value="F:zinc ion binding"/>
    <property type="evidence" value="ECO:0007669"/>
    <property type="project" value="InterPro"/>
</dbReference>
<dbReference type="EMBL" id="CP042244">
    <property type="protein sequence ID" value="QEK13735.1"/>
    <property type="molecule type" value="Genomic_DNA"/>
</dbReference>
<protein>
    <submittedName>
        <fullName evidence="4">N-acetylmuramoyl-L-alanine amidase</fullName>
    </submittedName>
</protein>
<dbReference type="InterPro" id="IPR015510">
    <property type="entry name" value="PGRP"/>
</dbReference>
<dbReference type="PANTHER" id="PTHR11022">
    <property type="entry name" value="PEPTIDOGLYCAN RECOGNITION PROTEIN"/>
    <property type="match status" value="1"/>
</dbReference>
<dbReference type="Pfam" id="PF01510">
    <property type="entry name" value="Amidase_2"/>
    <property type="match status" value="1"/>
</dbReference>
<dbReference type="RefSeq" id="WP_148810907.1">
    <property type="nucleotide sequence ID" value="NZ_CP042244.1"/>
</dbReference>
<dbReference type="SMART" id="SM00644">
    <property type="entry name" value="Ami_2"/>
    <property type="match status" value="1"/>
</dbReference>
<dbReference type="SUPFAM" id="SSF55846">
    <property type="entry name" value="N-acetylmuramoyl-L-alanine amidase-like"/>
    <property type="match status" value="1"/>
</dbReference>
<dbReference type="OrthoDB" id="9811296at2"/>
<proteinExistence type="inferred from homology"/>
<dbReference type="PANTHER" id="PTHR11022:SF41">
    <property type="entry name" value="PEPTIDOGLYCAN-RECOGNITION PROTEIN LC-RELATED"/>
    <property type="match status" value="1"/>
</dbReference>
<dbReference type="KEGG" id="crs:FQB35_15530"/>
<name>A0A5C0SGP0_CRATE</name>